<protein>
    <submittedName>
        <fullName evidence="1">Uncharacterized protein</fullName>
    </submittedName>
</protein>
<evidence type="ECO:0000313" key="1">
    <source>
        <dbReference type="EMBL" id="MBJ8383826.1"/>
    </source>
</evidence>
<keyword evidence="2" id="KW-1185">Reference proteome</keyword>
<dbReference type="EMBL" id="JADWND010000025">
    <property type="protein sequence ID" value="MBJ8383826.1"/>
    <property type="molecule type" value="Genomic_DNA"/>
</dbReference>
<accession>A0ABS0ZYD2</accession>
<evidence type="ECO:0000313" key="2">
    <source>
        <dbReference type="Proteomes" id="UP000746649"/>
    </source>
</evidence>
<comment type="caution">
    <text evidence="1">The sequence shown here is derived from an EMBL/GenBank/DDBJ whole genome shotgun (WGS) entry which is preliminary data.</text>
</comment>
<organism evidence="1 2">
    <name type="scientific">Citrobacter sedlakii</name>
    <dbReference type="NCBI Taxonomy" id="67826"/>
    <lineage>
        <taxon>Bacteria</taxon>
        <taxon>Pseudomonadati</taxon>
        <taxon>Pseudomonadota</taxon>
        <taxon>Gammaproteobacteria</taxon>
        <taxon>Enterobacterales</taxon>
        <taxon>Enterobacteriaceae</taxon>
        <taxon>Citrobacter</taxon>
        <taxon>Citrobacter freundii complex</taxon>
    </lineage>
</organism>
<dbReference type="Proteomes" id="UP000746649">
    <property type="component" value="Unassembled WGS sequence"/>
</dbReference>
<sequence>MQAETSWADAAAQCLGSLRPDIEALSAEFLLRPLASQVFPLERYPAECLAQICTPARLKKLLPLAVRQRRHTPEQRDRFAQETG</sequence>
<dbReference type="RefSeq" id="WP_048264987.1">
    <property type="nucleotide sequence ID" value="NZ_JADWND010000025.1"/>
</dbReference>
<name>A0ABS0ZYD2_9ENTR</name>
<gene>
    <name evidence="1" type="ORF">I6M88_23125</name>
</gene>
<proteinExistence type="predicted"/>
<reference evidence="1 2" key="1">
    <citation type="submission" date="2020-11" db="EMBL/GenBank/DDBJ databases">
        <title>Enhanced detection system for hospital associated transmission using whole genome sequencing surveillance.</title>
        <authorList>
            <person name="Harrison L.H."/>
            <person name="Van Tyne D."/>
            <person name="Marsh J.W."/>
            <person name="Griffith M.P."/>
            <person name="Snyder D.J."/>
            <person name="Cooper V.S."/>
            <person name="Mustapha M."/>
        </authorList>
    </citation>
    <scope>NUCLEOTIDE SEQUENCE [LARGE SCALE GENOMIC DNA]</scope>
    <source>
        <strain evidence="1 2">CB00117</strain>
    </source>
</reference>